<proteinExistence type="predicted"/>
<dbReference type="GO" id="GO:0043041">
    <property type="term" value="P:amino acid activation for nonribosomal peptide biosynthetic process"/>
    <property type="evidence" value="ECO:0007669"/>
    <property type="project" value="TreeGrafter"/>
</dbReference>
<dbReference type="FunFam" id="3.40.50.980:FF:000001">
    <property type="entry name" value="Non-ribosomal peptide synthetase"/>
    <property type="match status" value="1"/>
</dbReference>
<dbReference type="InterPro" id="IPR036736">
    <property type="entry name" value="ACP-like_sf"/>
</dbReference>
<dbReference type="Pfam" id="PF00668">
    <property type="entry name" value="Condensation"/>
    <property type="match status" value="1"/>
</dbReference>
<dbReference type="SUPFAM" id="SSF56801">
    <property type="entry name" value="Acetyl-CoA synthetase-like"/>
    <property type="match status" value="1"/>
</dbReference>
<dbReference type="FunFam" id="3.30.300.30:FF:000010">
    <property type="entry name" value="Enterobactin synthetase component F"/>
    <property type="match status" value="1"/>
</dbReference>
<keyword evidence="6" id="KW-1185">Reference proteome</keyword>
<dbReference type="InterPro" id="IPR006162">
    <property type="entry name" value="Ppantetheine_attach_site"/>
</dbReference>
<dbReference type="InterPro" id="IPR023213">
    <property type="entry name" value="CAT-like_dom_sf"/>
</dbReference>
<dbReference type="Gene3D" id="3.40.50.1820">
    <property type="entry name" value="alpha/beta hydrolase"/>
    <property type="match status" value="1"/>
</dbReference>
<dbReference type="GO" id="GO:0008610">
    <property type="term" value="P:lipid biosynthetic process"/>
    <property type="evidence" value="ECO:0007669"/>
    <property type="project" value="UniProtKB-ARBA"/>
</dbReference>
<evidence type="ECO:0000313" key="5">
    <source>
        <dbReference type="EMBL" id="MUL38494.1"/>
    </source>
</evidence>
<dbReference type="EMBL" id="NAPY01000041">
    <property type="protein sequence ID" value="MUL38494.1"/>
    <property type="molecule type" value="Genomic_DNA"/>
</dbReference>
<evidence type="ECO:0000256" key="2">
    <source>
        <dbReference type="ARBA" id="ARBA00022450"/>
    </source>
</evidence>
<organism evidence="5 6">
    <name type="scientific">Gloeocapsopsis dulcis AAB1 = 1H9</name>
    <dbReference type="NCBI Taxonomy" id="1433147"/>
    <lineage>
        <taxon>Bacteria</taxon>
        <taxon>Bacillati</taxon>
        <taxon>Cyanobacteriota</taxon>
        <taxon>Cyanophyceae</taxon>
        <taxon>Oscillatoriophycideae</taxon>
        <taxon>Chroococcales</taxon>
        <taxon>Chroococcaceae</taxon>
        <taxon>Gloeocapsopsis</taxon>
        <taxon>Gloeocapsopsis dulcis</taxon>
    </lineage>
</organism>
<evidence type="ECO:0000313" key="6">
    <source>
        <dbReference type="Proteomes" id="UP000441797"/>
    </source>
</evidence>
<dbReference type="Gene3D" id="3.30.559.10">
    <property type="entry name" value="Chloramphenicol acetyltransferase-like domain"/>
    <property type="match status" value="1"/>
</dbReference>
<dbReference type="InterPro" id="IPR045851">
    <property type="entry name" value="AMP-bd_C_sf"/>
</dbReference>
<dbReference type="InterPro" id="IPR000873">
    <property type="entry name" value="AMP-dep_synth/lig_dom"/>
</dbReference>
<dbReference type="PANTHER" id="PTHR45527">
    <property type="entry name" value="NONRIBOSOMAL PEPTIDE SYNTHETASE"/>
    <property type="match status" value="1"/>
</dbReference>
<dbReference type="Pfam" id="PF00550">
    <property type="entry name" value="PP-binding"/>
    <property type="match status" value="1"/>
</dbReference>
<dbReference type="GO" id="GO:0031177">
    <property type="term" value="F:phosphopantetheine binding"/>
    <property type="evidence" value="ECO:0007669"/>
    <property type="project" value="InterPro"/>
</dbReference>
<reference evidence="5 6" key="1">
    <citation type="journal article" date="2019" name="Front. Microbiol.">
        <title>Genomic Features for Desiccation Tolerance and Sugar Biosynthesis in the Extremophile Gloeocapsopsis sp. UTEX B3054.</title>
        <authorList>
            <person name="Urrejola C."/>
            <person name="Alcorta J."/>
            <person name="Salas L."/>
            <person name="Vasquez M."/>
            <person name="Polz M.F."/>
            <person name="Vicuna R."/>
            <person name="Diez B."/>
        </authorList>
    </citation>
    <scope>NUCLEOTIDE SEQUENCE [LARGE SCALE GENOMIC DNA]</scope>
    <source>
        <strain evidence="5 6">1H9</strain>
    </source>
</reference>
<dbReference type="FunFam" id="1.10.1200.10:FF:000016">
    <property type="entry name" value="Non-ribosomal peptide synthase"/>
    <property type="match status" value="1"/>
</dbReference>
<dbReference type="AlphaFoldDB" id="A0A6N8G0H3"/>
<dbReference type="GO" id="GO:0005829">
    <property type="term" value="C:cytosol"/>
    <property type="evidence" value="ECO:0007669"/>
    <property type="project" value="TreeGrafter"/>
</dbReference>
<keyword evidence="3" id="KW-0597">Phosphoprotein</keyword>
<dbReference type="Gene3D" id="3.30.559.30">
    <property type="entry name" value="Nonribosomal peptide synthetase, condensation domain"/>
    <property type="match status" value="1"/>
</dbReference>
<dbReference type="SUPFAM" id="SSF47336">
    <property type="entry name" value="ACP-like"/>
    <property type="match status" value="1"/>
</dbReference>
<dbReference type="Gene3D" id="3.40.50.980">
    <property type="match status" value="2"/>
</dbReference>
<dbReference type="FunFam" id="2.30.38.10:FF:000001">
    <property type="entry name" value="Non-ribosomal peptide synthetase PvdI"/>
    <property type="match status" value="1"/>
</dbReference>
<dbReference type="Proteomes" id="UP000441797">
    <property type="component" value="Unassembled WGS sequence"/>
</dbReference>
<dbReference type="InterPro" id="IPR001242">
    <property type="entry name" value="Condensation_dom"/>
</dbReference>
<dbReference type="SUPFAM" id="SSF52777">
    <property type="entry name" value="CoA-dependent acyltransferases"/>
    <property type="match status" value="2"/>
</dbReference>
<dbReference type="RefSeq" id="WP_105222199.1">
    <property type="nucleotide sequence ID" value="NZ_CAWNSU010000003.1"/>
</dbReference>
<dbReference type="GO" id="GO:0003824">
    <property type="term" value="F:catalytic activity"/>
    <property type="evidence" value="ECO:0007669"/>
    <property type="project" value="InterPro"/>
</dbReference>
<dbReference type="InterPro" id="IPR009081">
    <property type="entry name" value="PP-bd_ACP"/>
</dbReference>
<evidence type="ECO:0000256" key="3">
    <source>
        <dbReference type="ARBA" id="ARBA00022553"/>
    </source>
</evidence>
<comment type="caution">
    <text evidence="5">The sequence shown here is derived from an EMBL/GenBank/DDBJ whole genome shotgun (WGS) entry which is preliminary data.</text>
</comment>
<dbReference type="FunFam" id="3.40.50.980:FF:000002">
    <property type="entry name" value="Enterobactin synthetase component F"/>
    <property type="match status" value="1"/>
</dbReference>
<gene>
    <name evidence="5" type="ORF">BWI75_19740</name>
</gene>
<protein>
    <submittedName>
        <fullName evidence="5">Non-ribosomal peptide synthetase</fullName>
    </submittedName>
</protein>
<dbReference type="NCBIfam" id="TIGR01733">
    <property type="entry name" value="AA-adenyl-dom"/>
    <property type="match status" value="1"/>
</dbReference>
<dbReference type="Pfam" id="PF00501">
    <property type="entry name" value="AMP-binding"/>
    <property type="match status" value="1"/>
</dbReference>
<dbReference type="CDD" id="cd12117">
    <property type="entry name" value="A_NRPS_Srf_like"/>
    <property type="match status" value="1"/>
</dbReference>
<dbReference type="PROSITE" id="PS50075">
    <property type="entry name" value="CARRIER"/>
    <property type="match status" value="1"/>
</dbReference>
<dbReference type="GO" id="GO:0072330">
    <property type="term" value="P:monocarboxylic acid biosynthetic process"/>
    <property type="evidence" value="ECO:0007669"/>
    <property type="project" value="UniProtKB-ARBA"/>
</dbReference>
<keyword evidence="2" id="KW-0596">Phosphopantetheine</keyword>
<dbReference type="Gene3D" id="3.30.300.30">
    <property type="match status" value="1"/>
</dbReference>
<evidence type="ECO:0000256" key="1">
    <source>
        <dbReference type="ARBA" id="ARBA00001957"/>
    </source>
</evidence>
<dbReference type="PANTHER" id="PTHR45527:SF1">
    <property type="entry name" value="FATTY ACID SYNTHASE"/>
    <property type="match status" value="1"/>
</dbReference>
<dbReference type="InterPro" id="IPR029058">
    <property type="entry name" value="AB_hydrolase_fold"/>
</dbReference>
<dbReference type="InterPro" id="IPR010071">
    <property type="entry name" value="AA_adenyl_dom"/>
</dbReference>
<comment type="cofactor">
    <cofactor evidence="1">
        <name>pantetheine 4'-phosphate</name>
        <dbReference type="ChEBI" id="CHEBI:47942"/>
    </cofactor>
</comment>
<dbReference type="SMART" id="SM00823">
    <property type="entry name" value="PKS_PP"/>
    <property type="match status" value="1"/>
</dbReference>
<sequence length="1082" mass="121508">MNDLDTHNSAEEVFVFPASFAQQRLWFIDQLIPGASLYTIPLVFRLTGSLHHSALEQSIQAIACRHEALRTTFDVIDGQLLQIISPSLMQVSFASINLQALSTKTREQVALEQIRQEIQQPFNLRQGPLFRVQLWQLHHTEHLLLILLHHIIFDEWSSGILIRELGKLYSAFVNNKPAALPELPIQYADFAHWQREWLQGEVLNTQLNYWKQQLKDVPSLNLPSAPRPLVPSYQGASQLLELPQQLLDALEELSQQAGVTLFMTLLAAFQTLLYRYTEQTDIAVGSPIANRHHSELEGVIGFLVNSLVLRTNLAGDPSFRELLNRVRDVTLAAYAHQDLPFEKLVEELQPVRSLSQNPLFQVVFALQNTPMEQLELPGLTLSPVGFEVKTTRFDLEMYMWKCTGNFRNLWGKGWQESEGLRGVVIYNTDLFDEAAIASLRHHFQTLLTAIVTKSDTPLSALPLLTSQEQQVLMSGNGTHTNYPTACIHQLFEAQVSQQPQAIAIRAQKQFTYQELNQGSNQLARYLQRLGIEPEMRVGICLEQTTETVAAMLAVLKAGSAYVPLDPSYPPERLRFLLEDAQVSIVLTHRNLVVFDTKIKVIDLEQEWTAIAQESEENLNTPCSVDQLAYAIYTSGSTGTPKGVMVAHRAVNRLVCQTNYVEITPGDRIAKVANIAFDAATFEIWGALLNGAELVDIERETTLLPTDLKTALRQQHINVMFLTTALFNQTAAEVPDAFQSLKYLLFGGEAANPDRIRTVLQHGKPQHLIHVYGPTENTTFSTWYEVQEVPENATTVPIGQAIANTQVYVLDAKLNPVPAGINGEIYLGGDGLAQGYLNRPELTAEKFIANPFCQDRNLRLYKTGDRACRRADGNIEFLGRIDCQIKIRGFRVELGEIETVLAQHPSVQTAVVDVREVATDRQLIAYVVPQPTAVVSDRELRSFLKTQLPQYMLPAMFVPLKSLPLTTNSKIDRQALPLPTAAPDTILVAPSTSVEKSLVDLWCQLLGRKQVGIHDNFFELGGHSLLATQLISRIRDRFQVEIPLRSLFESPTIAQLAQKIDAVWIKAQVTSDHLKQRREEIEL</sequence>
<accession>A0A6N8G0H3</accession>
<evidence type="ECO:0000259" key="4">
    <source>
        <dbReference type="PROSITE" id="PS50075"/>
    </source>
</evidence>
<dbReference type="InterPro" id="IPR025110">
    <property type="entry name" value="AMP-bd_C"/>
</dbReference>
<dbReference type="CDD" id="cd19531">
    <property type="entry name" value="LCL_NRPS-like"/>
    <property type="match status" value="1"/>
</dbReference>
<dbReference type="InterPro" id="IPR020806">
    <property type="entry name" value="PKS_PP-bd"/>
</dbReference>
<dbReference type="PROSITE" id="PS00012">
    <property type="entry name" value="PHOSPHOPANTETHEINE"/>
    <property type="match status" value="1"/>
</dbReference>
<dbReference type="Gene3D" id="2.30.38.10">
    <property type="entry name" value="Luciferase, Domain 3"/>
    <property type="match status" value="1"/>
</dbReference>
<dbReference type="GO" id="GO:0044550">
    <property type="term" value="P:secondary metabolite biosynthetic process"/>
    <property type="evidence" value="ECO:0007669"/>
    <property type="project" value="UniProtKB-ARBA"/>
</dbReference>
<dbReference type="Pfam" id="PF13193">
    <property type="entry name" value="AMP-binding_C"/>
    <property type="match status" value="1"/>
</dbReference>
<dbReference type="FunFam" id="3.40.50.12780:FF:000012">
    <property type="entry name" value="Non-ribosomal peptide synthetase"/>
    <property type="match status" value="1"/>
</dbReference>
<feature type="domain" description="Carrier" evidence="4">
    <location>
        <begin position="988"/>
        <end position="1063"/>
    </location>
</feature>
<name>A0A6N8G0H3_9CHRO</name>